<dbReference type="Pfam" id="PF01583">
    <property type="entry name" value="APS_kinase"/>
    <property type="match status" value="1"/>
</dbReference>
<sequence>MADNFDFSVGKPEELLVTGPALDKLKEEAKDLPTITLTPRQLCDVEMLLNGGFSPLEGFLNEDDYKSVVENTRLTNGKVWPMPITLDVSEETSKQHKVGDRISLRDEYGNALAILTVGSIYTPDKARESEMVFGSPDDQCHPSIEYIYNQAGAVYMGGKLEGISLPNHYDFTDLRMTPAETRAAFRKAGYVRVVAFQTRNPMHRSHRELTLRAARDAKANVFIHPVVGMTKPGDVDYFTRVRVYLELLKTYPPGMTALGLLPLAMRMAGPREALWHALIRQNYGATHFVIGRDHAGPGKNKNGDNFYGDYDAQNLVRSFESELRIKILTYNHMVYVEERGEYFEIDKVPEGCSIKSISGTELRRRLQKGIDIPPWFSFPNVVKVLRASYPPRHKQGFTVFFTGFSGSGKSTIASALSVAFLEDGRRPVTTLDGDEFRRHLSSNLGYSQEDRNTSIKRVSYVASHITKSRAIAIVCAISPYEESRAYAKRTIEASGGGFVLVHISTPIEVCEARDSKGLYKKARSGELKGLTGIDDPYEVPANADIVIDASKVSVRQSVHEIILHLEQAGYLSSNAESAI</sequence>
<evidence type="ECO:0000259" key="10">
    <source>
        <dbReference type="Pfam" id="PF14306"/>
    </source>
</evidence>
<dbReference type="InterPro" id="IPR027417">
    <property type="entry name" value="P-loop_NTPase"/>
</dbReference>
<dbReference type="NCBIfam" id="TIGR00339">
    <property type="entry name" value="sopT"/>
    <property type="match status" value="1"/>
</dbReference>
<keyword evidence="5" id="KW-0067">ATP-binding</keyword>
<name>A0A7S4NQB7_9EUKA</name>
<evidence type="ECO:0000259" key="8">
    <source>
        <dbReference type="Pfam" id="PF01583"/>
    </source>
</evidence>
<keyword evidence="3" id="KW-0548">Nucleotidyltransferase</keyword>
<evidence type="ECO:0000256" key="4">
    <source>
        <dbReference type="ARBA" id="ARBA00022741"/>
    </source>
</evidence>
<feature type="domain" description="ATP-sulfurylase PUA-like" evidence="10">
    <location>
        <begin position="13"/>
        <end position="163"/>
    </location>
</feature>
<dbReference type="GO" id="GO:0004020">
    <property type="term" value="F:adenylylsulfate kinase activity"/>
    <property type="evidence" value="ECO:0007669"/>
    <property type="project" value="UniProtKB-EC"/>
</dbReference>
<comment type="pathway">
    <text evidence="6">Sulfur metabolism; hydrogen sulfide biosynthesis; sulfite from sulfate.</text>
</comment>
<keyword evidence="2" id="KW-0808">Transferase</keyword>
<dbReference type="Pfam" id="PF01747">
    <property type="entry name" value="ATP-sulfurylase"/>
    <property type="match status" value="1"/>
</dbReference>
<dbReference type="AlphaFoldDB" id="A0A7S4NQB7"/>
<dbReference type="InterPro" id="IPR014729">
    <property type="entry name" value="Rossmann-like_a/b/a_fold"/>
</dbReference>
<evidence type="ECO:0008006" key="12">
    <source>
        <dbReference type="Google" id="ProtNLM"/>
    </source>
</evidence>
<dbReference type="GO" id="GO:0005737">
    <property type="term" value="C:cytoplasm"/>
    <property type="evidence" value="ECO:0007669"/>
    <property type="project" value="TreeGrafter"/>
</dbReference>
<dbReference type="InterPro" id="IPR024951">
    <property type="entry name" value="Sulfurylase_cat_dom"/>
</dbReference>
<dbReference type="GO" id="GO:0005524">
    <property type="term" value="F:ATP binding"/>
    <property type="evidence" value="ECO:0007669"/>
    <property type="project" value="UniProtKB-KW"/>
</dbReference>
<dbReference type="SUPFAM" id="SSF52374">
    <property type="entry name" value="Nucleotidylyl transferase"/>
    <property type="match status" value="1"/>
</dbReference>
<dbReference type="GO" id="GO:0004781">
    <property type="term" value="F:sulfate adenylyltransferase (ATP) activity"/>
    <property type="evidence" value="ECO:0007669"/>
    <property type="project" value="InterPro"/>
</dbReference>
<dbReference type="FunFam" id="3.40.50.620:FF:000052">
    <property type="entry name" value="Sulfate adenylyltransferase"/>
    <property type="match status" value="1"/>
</dbReference>
<dbReference type="InterPro" id="IPR050512">
    <property type="entry name" value="Sulf_AdTrans/APS_kinase"/>
</dbReference>
<dbReference type="Gene3D" id="3.10.400.10">
    <property type="entry name" value="Sulfate adenylyltransferase"/>
    <property type="match status" value="1"/>
</dbReference>
<dbReference type="InterPro" id="IPR002650">
    <property type="entry name" value="Sulphate_adenylyltransferase"/>
</dbReference>
<dbReference type="NCBIfam" id="NF004040">
    <property type="entry name" value="PRK05537.1"/>
    <property type="match status" value="1"/>
</dbReference>
<dbReference type="InterPro" id="IPR025980">
    <property type="entry name" value="ATP-Sase_PUA-like_dom"/>
</dbReference>
<evidence type="ECO:0000313" key="11">
    <source>
        <dbReference type="EMBL" id="CAE2303098.1"/>
    </source>
</evidence>
<dbReference type="NCBIfam" id="NF003013">
    <property type="entry name" value="PRK03846.1"/>
    <property type="match status" value="1"/>
</dbReference>
<organism evidence="11">
    <name type="scientific">Paramoeba aestuarina</name>
    <dbReference type="NCBI Taxonomy" id="180227"/>
    <lineage>
        <taxon>Eukaryota</taxon>
        <taxon>Amoebozoa</taxon>
        <taxon>Discosea</taxon>
        <taxon>Flabellinia</taxon>
        <taxon>Dactylopodida</taxon>
        <taxon>Paramoebidae</taxon>
        <taxon>Paramoeba</taxon>
    </lineage>
</organism>
<dbReference type="CDD" id="cd02027">
    <property type="entry name" value="APSK"/>
    <property type="match status" value="1"/>
</dbReference>
<protein>
    <recommendedName>
        <fullName evidence="12">Sulfate adenylyltransferase</fullName>
    </recommendedName>
</protein>
<keyword evidence="4" id="KW-0547">Nucleotide-binding</keyword>
<evidence type="ECO:0000256" key="3">
    <source>
        <dbReference type="ARBA" id="ARBA00022695"/>
    </source>
</evidence>
<evidence type="ECO:0000256" key="7">
    <source>
        <dbReference type="ARBA" id="ARBA00062002"/>
    </source>
</evidence>
<comment type="subunit">
    <text evidence="7">Homohexamer. Dimer of trimers.</text>
</comment>
<dbReference type="Gene3D" id="3.40.50.300">
    <property type="entry name" value="P-loop containing nucleotide triphosphate hydrolases"/>
    <property type="match status" value="1"/>
</dbReference>
<feature type="domain" description="Sulphate adenylyltransferase catalytic" evidence="9">
    <location>
        <begin position="173"/>
        <end position="387"/>
    </location>
</feature>
<dbReference type="SUPFAM" id="SSF52540">
    <property type="entry name" value="P-loop containing nucleoside triphosphate hydrolases"/>
    <property type="match status" value="1"/>
</dbReference>
<evidence type="ECO:0000259" key="9">
    <source>
        <dbReference type="Pfam" id="PF01747"/>
    </source>
</evidence>
<dbReference type="InterPro" id="IPR015947">
    <property type="entry name" value="PUA-like_sf"/>
</dbReference>
<dbReference type="InterPro" id="IPR002891">
    <property type="entry name" value="APS"/>
</dbReference>
<gene>
    <name evidence="11" type="ORF">NAES01612_LOCUS10239</name>
</gene>
<dbReference type="GO" id="GO:0010134">
    <property type="term" value="P:sulfate assimilation via adenylyl sulfate reduction"/>
    <property type="evidence" value="ECO:0007669"/>
    <property type="project" value="TreeGrafter"/>
</dbReference>
<dbReference type="CDD" id="cd00517">
    <property type="entry name" value="ATPS"/>
    <property type="match status" value="1"/>
</dbReference>
<dbReference type="InterPro" id="IPR059117">
    <property type="entry name" value="APS_kinase_dom"/>
</dbReference>
<accession>A0A7S4NQB7</accession>
<evidence type="ECO:0000256" key="2">
    <source>
        <dbReference type="ARBA" id="ARBA00022679"/>
    </source>
</evidence>
<feature type="domain" description="APS kinase" evidence="8">
    <location>
        <begin position="395"/>
        <end position="548"/>
    </location>
</feature>
<evidence type="ECO:0000256" key="5">
    <source>
        <dbReference type="ARBA" id="ARBA00022840"/>
    </source>
</evidence>
<dbReference type="GO" id="GO:0019379">
    <property type="term" value="P:sulfate assimilation, phosphoadenylyl sulfate reduction by phosphoadenylyl-sulfate reductase (thioredoxin)"/>
    <property type="evidence" value="ECO:0007669"/>
    <property type="project" value="TreeGrafter"/>
</dbReference>
<dbReference type="FunFam" id="3.40.50.300:FF:000802">
    <property type="entry name" value="Sulfate adenylyltransferase"/>
    <property type="match status" value="1"/>
</dbReference>
<dbReference type="Pfam" id="PF14306">
    <property type="entry name" value="PUA_2"/>
    <property type="match status" value="1"/>
</dbReference>
<comment type="catalytic activity">
    <reaction evidence="1">
        <text>adenosine 5'-phosphosulfate + ATP = 3'-phosphoadenylyl sulfate + ADP + H(+)</text>
        <dbReference type="Rhea" id="RHEA:24152"/>
        <dbReference type="ChEBI" id="CHEBI:15378"/>
        <dbReference type="ChEBI" id="CHEBI:30616"/>
        <dbReference type="ChEBI" id="CHEBI:58243"/>
        <dbReference type="ChEBI" id="CHEBI:58339"/>
        <dbReference type="ChEBI" id="CHEBI:456216"/>
        <dbReference type="EC" id="2.7.1.25"/>
    </reaction>
</comment>
<dbReference type="NCBIfam" id="TIGR00455">
    <property type="entry name" value="apsK"/>
    <property type="match status" value="1"/>
</dbReference>
<dbReference type="PANTHER" id="PTHR42700:SF1">
    <property type="entry name" value="SULFATE ADENYLYLTRANSFERASE"/>
    <property type="match status" value="1"/>
</dbReference>
<evidence type="ECO:0000256" key="6">
    <source>
        <dbReference type="ARBA" id="ARBA00024327"/>
    </source>
</evidence>
<reference evidence="11" key="1">
    <citation type="submission" date="2021-01" db="EMBL/GenBank/DDBJ databases">
        <authorList>
            <person name="Corre E."/>
            <person name="Pelletier E."/>
            <person name="Niang G."/>
            <person name="Scheremetjew M."/>
            <person name="Finn R."/>
            <person name="Kale V."/>
            <person name="Holt S."/>
            <person name="Cochrane G."/>
            <person name="Meng A."/>
            <person name="Brown T."/>
            <person name="Cohen L."/>
        </authorList>
    </citation>
    <scope>NUCLEOTIDE SEQUENCE</scope>
    <source>
        <strain evidence="11">SoJaBio B1-5/56/2</strain>
    </source>
</reference>
<dbReference type="PANTHER" id="PTHR42700">
    <property type="entry name" value="SULFATE ADENYLYLTRANSFERASE"/>
    <property type="match status" value="1"/>
</dbReference>
<dbReference type="EMBL" id="HBKR01015488">
    <property type="protein sequence ID" value="CAE2303098.1"/>
    <property type="molecule type" value="Transcribed_RNA"/>
</dbReference>
<dbReference type="UniPathway" id="UPA00097"/>
<dbReference type="Gene3D" id="3.40.50.620">
    <property type="entry name" value="HUPs"/>
    <property type="match status" value="1"/>
</dbReference>
<proteinExistence type="predicted"/>
<dbReference type="SUPFAM" id="SSF88697">
    <property type="entry name" value="PUA domain-like"/>
    <property type="match status" value="1"/>
</dbReference>
<evidence type="ECO:0000256" key="1">
    <source>
        <dbReference type="ARBA" id="ARBA00001823"/>
    </source>
</evidence>